<evidence type="ECO:0000313" key="2">
    <source>
        <dbReference type="EMBL" id="KAA8823001.1"/>
    </source>
</evidence>
<dbReference type="OrthoDB" id="3237719at2"/>
<proteinExistence type="predicted"/>
<accession>A0A5J5DTK3</accession>
<sequence>MKIIVHPRVHERHPDITDEDVYSAWIGCISQRNRAGAQGTIGAGYDLSGRLLEFIARHDPRTDEWLIYHAMKCTKKTLRELGIQAPHKRRG</sequence>
<name>A0A5J5DTK3_9BIFI</name>
<evidence type="ECO:0000313" key="3">
    <source>
        <dbReference type="Proteomes" id="UP000345527"/>
    </source>
</evidence>
<dbReference type="RefSeq" id="WP_150354309.1">
    <property type="nucleotide sequence ID" value="NZ_RZNZ01000013.1"/>
</dbReference>
<evidence type="ECO:0000313" key="1">
    <source>
        <dbReference type="EMBL" id="KAA8818867.1"/>
    </source>
</evidence>
<evidence type="ECO:0000313" key="4">
    <source>
        <dbReference type="Proteomes" id="UP000374630"/>
    </source>
</evidence>
<dbReference type="AlphaFoldDB" id="A0A5J5DTK3"/>
<dbReference type="Proteomes" id="UP000345527">
    <property type="component" value="Unassembled WGS sequence"/>
</dbReference>
<gene>
    <name evidence="2" type="ORF">EM848_07455</name>
    <name evidence="1" type="ORF">EMO90_09395</name>
</gene>
<protein>
    <submittedName>
        <fullName evidence="2">Uncharacterized protein</fullName>
    </submittedName>
</protein>
<dbReference type="EMBL" id="RZOA01000013">
    <property type="protein sequence ID" value="KAA8823001.1"/>
    <property type="molecule type" value="Genomic_DNA"/>
</dbReference>
<comment type="caution">
    <text evidence="2">The sequence shown here is derived from an EMBL/GenBank/DDBJ whole genome shotgun (WGS) entry which is preliminary data.</text>
</comment>
<reference evidence="3 4" key="1">
    <citation type="journal article" date="2019" name="Syst. Appl. Microbiol.">
        <title>Characterization of Bifidobacterium species in feaces of the Egyptian fruit bat: Description of B. vespertilionis sp. nov. and B. rousetti sp. nov.</title>
        <authorList>
            <person name="Modesto M."/>
            <person name="Satti M."/>
            <person name="Watanabe K."/>
            <person name="Puglisi E."/>
            <person name="Morelli L."/>
            <person name="Huang C.-H."/>
            <person name="Liou J.-S."/>
            <person name="Miyashita M."/>
            <person name="Tamura T."/>
            <person name="Saito S."/>
            <person name="Mori K."/>
            <person name="Huang L."/>
            <person name="Sciavilla P."/>
            <person name="Sandri C."/>
            <person name="Spiezio C."/>
            <person name="Vitali F."/>
            <person name="Cavalieri D."/>
            <person name="Perpetuini G."/>
            <person name="Tofalo R."/>
            <person name="Bonetti A."/>
            <person name="Arita M."/>
            <person name="Mattarelli P."/>
        </authorList>
    </citation>
    <scope>NUCLEOTIDE SEQUENCE [LARGE SCALE GENOMIC DNA]</scope>
    <source>
        <strain evidence="1 4">RST16</strain>
        <strain evidence="2 3">RST8</strain>
    </source>
</reference>
<organism evidence="2 3">
    <name type="scientific">Bifidobacterium vespertilionis</name>
    <dbReference type="NCBI Taxonomy" id="2562524"/>
    <lineage>
        <taxon>Bacteria</taxon>
        <taxon>Bacillati</taxon>
        <taxon>Actinomycetota</taxon>
        <taxon>Actinomycetes</taxon>
        <taxon>Bifidobacteriales</taxon>
        <taxon>Bifidobacteriaceae</taxon>
        <taxon>Bifidobacterium</taxon>
    </lineage>
</organism>
<keyword evidence="4" id="KW-1185">Reference proteome</keyword>
<dbReference type="Proteomes" id="UP000374630">
    <property type="component" value="Unassembled WGS sequence"/>
</dbReference>
<dbReference type="EMBL" id="RZNZ01000013">
    <property type="protein sequence ID" value="KAA8818867.1"/>
    <property type="molecule type" value="Genomic_DNA"/>
</dbReference>